<dbReference type="RefSeq" id="WP_036649600.1">
    <property type="nucleotide sequence ID" value="NZ_BAVZ01000008.1"/>
</dbReference>
<organism evidence="6 7">
    <name type="scientific">Paenibacillus pini JCM 16418</name>
    <dbReference type="NCBI Taxonomy" id="1236976"/>
    <lineage>
        <taxon>Bacteria</taxon>
        <taxon>Bacillati</taxon>
        <taxon>Bacillota</taxon>
        <taxon>Bacilli</taxon>
        <taxon>Bacillales</taxon>
        <taxon>Paenibacillaceae</taxon>
        <taxon>Paenibacillus</taxon>
    </lineage>
</organism>
<dbReference type="Gene3D" id="1.10.10.10">
    <property type="entry name" value="Winged helix-like DNA-binding domain superfamily/Winged helix DNA-binding domain"/>
    <property type="match status" value="1"/>
</dbReference>
<dbReference type="EMBL" id="BAVZ01000008">
    <property type="protein sequence ID" value="GAF08811.1"/>
    <property type="molecule type" value="Genomic_DNA"/>
</dbReference>
<reference evidence="6 7" key="1">
    <citation type="journal article" date="2014" name="Genome Announc.">
        <title>Draft Genome Sequence of Paenibacillus pini JCM 16418T, Isolated from the Rhizosphere of Pine Tree.</title>
        <authorList>
            <person name="Yuki M."/>
            <person name="Oshima K."/>
            <person name="Suda W."/>
            <person name="Oshida Y."/>
            <person name="Kitamura K."/>
            <person name="Iida Y."/>
            <person name="Hattori M."/>
            <person name="Ohkuma M."/>
        </authorList>
    </citation>
    <scope>NUCLEOTIDE SEQUENCE [LARGE SCALE GENOMIC DNA]</scope>
    <source>
        <strain evidence="6 7">JCM 16418</strain>
    </source>
</reference>
<dbReference type="Pfam" id="PF03466">
    <property type="entry name" value="LysR_substrate"/>
    <property type="match status" value="1"/>
</dbReference>
<dbReference type="PANTHER" id="PTHR30346">
    <property type="entry name" value="TRANSCRIPTIONAL DUAL REGULATOR HCAR-RELATED"/>
    <property type="match status" value="1"/>
</dbReference>
<evidence type="ECO:0000259" key="5">
    <source>
        <dbReference type="PROSITE" id="PS50931"/>
    </source>
</evidence>
<evidence type="ECO:0000256" key="2">
    <source>
        <dbReference type="ARBA" id="ARBA00023015"/>
    </source>
</evidence>
<evidence type="ECO:0000313" key="6">
    <source>
        <dbReference type="EMBL" id="GAF08811.1"/>
    </source>
</evidence>
<name>W7YW09_9BACL</name>
<comment type="similarity">
    <text evidence="1">Belongs to the LysR transcriptional regulatory family.</text>
</comment>
<dbReference type="PANTHER" id="PTHR30346:SF28">
    <property type="entry name" value="HTH-TYPE TRANSCRIPTIONAL REGULATOR CYNR"/>
    <property type="match status" value="1"/>
</dbReference>
<proteinExistence type="inferred from homology"/>
<dbReference type="GO" id="GO:0032993">
    <property type="term" value="C:protein-DNA complex"/>
    <property type="evidence" value="ECO:0007669"/>
    <property type="project" value="TreeGrafter"/>
</dbReference>
<dbReference type="STRING" id="1236976.JCM16418_2918"/>
<comment type="caution">
    <text evidence="6">The sequence shown here is derived from an EMBL/GenBank/DDBJ whole genome shotgun (WGS) entry which is preliminary data.</text>
</comment>
<evidence type="ECO:0000256" key="4">
    <source>
        <dbReference type="ARBA" id="ARBA00023163"/>
    </source>
</evidence>
<evidence type="ECO:0000313" key="7">
    <source>
        <dbReference type="Proteomes" id="UP000019364"/>
    </source>
</evidence>
<dbReference type="OrthoDB" id="9785745at2"/>
<dbReference type="GO" id="GO:0003700">
    <property type="term" value="F:DNA-binding transcription factor activity"/>
    <property type="evidence" value="ECO:0007669"/>
    <property type="project" value="InterPro"/>
</dbReference>
<dbReference type="Proteomes" id="UP000019364">
    <property type="component" value="Unassembled WGS sequence"/>
</dbReference>
<dbReference type="GO" id="GO:0003677">
    <property type="term" value="F:DNA binding"/>
    <property type="evidence" value="ECO:0007669"/>
    <property type="project" value="UniProtKB-KW"/>
</dbReference>
<keyword evidence="4" id="KW-0804">Transcription</keyword>
<dbReference type="InterPro" id="IPR036388">
    <property type="entry name" value="WH-like_DNA-bd_sf"/>
</dbReference>
<sequence>MNEQLNTFIQVAESGSFSKAAEKLFVSPTAVMKQMNLLEKHIGVPLLIRTNHGVELTEAGKSFNKDASLFLQHFQEAVLRIRQGALGSQHVIRVGTSILNPCKVLLDLWNEISDQYPEFKIKIVHFEDDAYTLPATYRTIGKHFDFIVGPYLTEDWEDNLRLLQLGSYRFCFAVSRNHRLASNKTLSVKDLYGEKLAVVNGGKSAVIEGIRNFLTRNHPNIRIKDVPRLYDLDVFNRCEESGVVLLTLDAWADIHPSLVTIPCDLDFTIPYGLLYPLHPSEDVNQFLEIIKEMQSKAQST</sequence>
<dbReference type="eggNOG" id="COG0583">
    <property type="taxonomic scope" value="Bacteria"/>
</dbReference>
<keyword evidence="2" id="KW-0805">Transcription regulation</keyword>
<dbReference type="Gene3D" id="3.40.190.290">
    <property type="match status" value="1"/>
</dbReference>
<keyword evidence="7" id="KW-1185">Reference proteome</keyword>
<dbReference type="SUPFAM" id="SSF53850">
    <property type="entry name" value="Periplasmic binding protein-like II"/>
    <property type="match status" value="1"/>
</dbReference>
<feature type="domain" description="HTH lysR-type" evidence="5">
    <location>
        <begin position="1"/>
        <end position="57"/>
    </location>
</feature>
<evidence type="ECO:0000256" key="1">
    <source>
        <dbReference type="ARBA" id="ARBA00009437"/>
    </source>
</evidence>
<dbReference type="AlphaFoldDB" id="W7YW09"/>
<protein>
    <submittedName>
        <fullName evidence="6">Transcriptional regulator</fullName>
    </submittedName>
</protein>
<dbReference type="FunFam" id="1.10.10.10:FF:000001">
    <property type="entry name" value="LysR family transcriptional regulator"/>
    <property type="match status" value="1"/>
</dbReference>
<dbReference type="InterPro" id="IPR036390">
    <property type="entry name" value="WH_DNA-bd_sf"/>
</dbReference>
<accession>W7YW09</accession>
<keyword evidence="3" id="KW-0238">DNA-binding</keyword>
<gene>
    <name evidence="6" type="ORF">JCM16418_2918</name>
</gene>
<evidence type="ECO:0000256" key="3">
    <source>
        <dbReference type="ARBA" id="ARBA00023125"/>
    </source>
</evidence>
<dbReference type="Pfam" id="PF00126">
    <property type="entry name" value="HTH_1"/>
    <property type="match status" value="1"/>
</dbReference>
<dbReference type="SUPFAM" id="SSF46785">
    <property type="entry name" value="Winged helix' DNA-binding domain"/>
    <property type="match status" value="1"/>
</dbReference>
<dbReference type="PROSITE" id="PS50931">
    <property type="entry name" value="HTH_LYSR"/>
    <property type="match status" value="1"/>
</dbReference>
<dbReference type="InterPro" id="IPR000847">
    <property type="entry name" value="LysR_HTH_N"/>
</dbReference>
<dbReference type="InterPro" id="IPR005119">
    <property type="entry name" value="LysR_subst-bd"/>
</dbReference>